<sequence>MSPHSSSPPIPIHLGTRIPPTVMKLSLISFLTVTINGVLAGHCGSLPPGVQGPCWPTIFEAPEFHLNIAGKDMDHWVDEAGKNLQENPVGTIFNAVKDVGGVAGSIAAINPFLSSIRSPVNNTYRARLIFFLHVNSETYRQISIRGESPVLPVQLLHERLN</sequence>
<keyword evidence="2" id="KW-1185">Reference proteome</keyword>
<evidence type="ECO:0000313" key="2">
    <source>
        <dbReference type="Proteomes" id="UP000078559"/>
    </source>
</evidence>
<dbReference type="Proteomes" id="UP000078559">
    <property type="component" value="Chromosome 12"/>
</dbReference>
<name>A0A194WDC7_CYTMA</name>
<proteinExistence type="predicted"/>
<dbReference type="AlphaFoldDB" id="A0A194WDC7"/>
<evidence type="ECO:0000313" key="1">
    <source>
        <dbReference type="EMBL" id="KUI74401.1"/>
    </source>
</evidence>
<organism evidence="1 2">
    <name type="scientific">Cytospora mali</name>
    <name type="common">Apple Valsa canker fungus</name>
    <name type="synonym">Valsa mali</name>
    <dbReference type="NCBI Taxonomy" id="578113"/>
    <lineage>
        <taxon>Eukaryota</taxon>
        <taxon>Fungi</taxon>
        <taxon>Dikarya</taxon>
        <taxon>Ascomycota</taxon>
        <taxon>Pezizomycotina</taxon>
        <taxon>Sordariomycetes</taxon>
        <taxon>Sordariomycetidae</taxon>
        <taxon>Diaporthales</taxon>
        <taxon>Cytosporaceae</taxon>
        <taxon>Cytospora</taxon>
    </lineage>
</organism>
<dbReference type="EMBL" id="CM003109">
    <property type="protein sequence ID" value="KUI74401.1"/>
    <property type="molecule type" value="Genomic_DNA"/>
</dbReference>
<gene>
    <name evidence="1" type="ORF">VM1G_09784</name>
</gene>
<accession>A0A194WDC7</accession>
<dbReference type="OrthoDB" id="440424at2759"/>
<protein>
    <submittedName>
        <fullName evidence="1">Uncharacterized protein</fullName>
    </submittedName>
</protein>
<reference evidence="1" key="1">
    <citation type="submission" date="2014-12" db="EMBL/GenBank/DDBJ databases">
        <title>Genome Sequence of Valsa Canker Pathogens Uncovers a Specific Adaption of Colonization on Woody Bark.</title>
        <authorList>
            <person name="Yin Z."/>
            <person name="Liu H."/>
            <person name="Gao X."/>
            <person name="Li Z."/>
            <person name="Song N."/>
            <person name="Ke X."/>
            <person name="Dai Q."/>
            <person name="Wu Y."/>
            <person name="Sun Y."/>
            <person name="Xu J.-R."/>
            <person name="Kang Z.K."/>
            <person name="Wang L."/>
            <person name="Huang L."/>
        </authorList>
    </citation>
    <scope>NUCLEOTIDE SEQUENCE [LARGE SCALE GENOMIC DNA]</scope>
    <source>
        <strain evidence="1">03-8</strain>
    </source>
</reference>